<evidence type="ECO:0000313" key="2">
    <source>
        <dbReference type="Proteomes" id="UP000646152"/>
    </source>
</evidence>
<name>A0ABQ1IWA1_9GAMM</name>
<sequence length="145" mass="16378">MLEVITAIGALLSGTAASAGIFVAYKVHQNQKLLSQRQLLLPLWEHMATLSEVNPTAPITPDIIKVVNTLELVALCCEGGMIDEQVIRRTFKEQFMMHYESVERCVNIPGLDVDGKKLLRDNRAAFQFYQNLENERLSSDKMRKT</sequence>
<evidence type="ECO:0008006" key="3">
    <source>
        <dbReference type="Google" id="ProtNLM"/>
    </source>
</evidence>
<organism evidence="1 2">
    <name type="scientific">Oceanisphaera marina</name>
    <dbReference type="NCBI Taxonomy" id="2017550"/>
    <lineage>
        <taxon>Bacteria</taxon>
        <taxon>Pseudomonadati</taxon>
        <taxon>Pseudomonadota</taxon>
        <taxon>Gammaproteobacteria</taxon>
        <taxon>Aeromonadales</taxon>
        <taxon>Aeromonadaceae</taxon>
        <taxon>Oceanisphaera</taxon>
    </lineage>
</organism>
<dbReference type="Pfam" id="PF15956">
    <property type="entry name" value="DUF4760"/>
    <property type="match status" value="1"/>
</dbReference>
<dbReference type="EMBL" id="BMKE01000025">
    <property type="protein sequence ID" value="GGB51826.1"/>
    <property type="molecule type" value="Genomic_DNA"/>
</dbReference>
<keyword evidence="2" id="KW-1185">Reference proteome</keyword>
<dbReference type="Proteomes" id="UP000646152">
    <property type="component" value="Unassembled WGS sequence"/>
</dbReference>
<accession>A0ABQ1IWA1</accession>
<evidence type="ECO:0000313" key="1">
    <source>
        <dbReference type="EMBL" id="GGB51826.1"/>
    </source>
</evidence>
<reference evidence="2" key="1">
    <citation type="journal article" date="2019" name="Int. J. Syst. Evol. Microbiol.">
        <title>The Global Catalogue of Microorganisms (GCM) 10K type strain sequencing project: providing services to taxonomists for standard genome sequencing and annotation.</title>
        <authorList>
            <consortium name="The Broad Institute Genomics Platform"/>
            <consortium name="The Broad Institute Genome Sequencing Center for Infectious Disease"/>
            <person name="Wu L."/>
            <person name="Ma J."/>
        </authorList>
    </citation>
    <scope>NUCLEOTIDE SEQUENCE [LARGE SCALE GENOMIC DNA]</scope>
    <source>
        <strain evidence="2">CGMCC 1.15923</strain>
    </source>
</reference>
<gene>
    <name evidence="1" type="ORF">GCM10011502_26220</name>
</gene>
<dbReference type="RefSeq" id="WP_188630584.1">
    <property type="nucleotide sequence ID" value="NZ_BMKE01000025.1"/>
</dbReference>
<protein>
    <recommendedName>
        <fullName evidence="3">DUF4760 domain-containing protein</fullName>
    </recommendedName>
</protein>
<dbReference type="InterPro" id="IPR031876">
    <property type="entry name" value="DUF4760"/>
</dbReference>
<proteinExistence type="predicted"/>
<comment type="caution">
    <text evidence="1">The sequence shown here is derived from an EMBL/GenBank/DDBJ whole genome shotgun (WGS) entry which is preliminary data.</text>
</comment>